<dbReference type="InterPro" id="IPR000160">
    <property type="entry name" value="GGDEF_dom"/>
</dbReference>
<dbReference type="PROSITE" id="PS50887">
    <property type="entry name" value="GGDEF"/>
    <property type="match status" value="1"/>
</dbReference>
<sequence>MHSLKLRNSLVFQALVVFILFVVCIGAINIALNYSIGKESIRLNTLSSANGLLNTVEPSAQVAAFLNDKNLAKEIVRGLLSNDLVAKATLLDSSNNELSSDHKEIQTFNVAVNKELYSPFDTGEVVGVIKVELNQAVISRLNRSYLFNLLMPLALQTLAVSLIIALFIWQYIKPKVEAFLEDINNLDLEKGEVLPLTTKKSEVDALRGYINHLIERMYNLVKTERLLRNKSEIQQRKFQAIYDNARSGIALSDRDGKILSLNNACTFICQSINSEADTGTNLINLLAANDYEVQTELSVCLKDSTRLHLEIFYPNNAPDGGIWLQISLTPVDDTSVMAIINDITALKKESLEAKLQARTDPLTQLGNRLGFDQEFKKRINKTAQGLQSLTLMTIDLDQFKQVNDRLGHDVGDQVLLYVANQLQEVIRQNDYCARIGGDEFNILLDNMDQTQSAVIARRIVDSFKFPIHLTEQTHVCIGASIGVVFVPQGVQAQKESLLKRADRTMYKIKHNGKNNFAIVDYSVSA</sequence>
<dbReference type="SUPFAM" id="SSF55785">
    <property type="entry name" value="PYP-like sensor domain (PAS domain)"/>
    <property type="match status" value="1"/>
</dbReference>
<keyword evidence="4" id="KW-1185">Reference proteome</keyword>
<dbReference type="PANTHER" id="PTHR44757:SF2">
    <property type="entry name" value="BIOFILM ARCHITECTURE MAINTENANCE PROTEIN MBAA"/>
    <property type="match status" value="1"/>
</dbReference>
<dbReference type="InterPro" id="IPR052155">
    <property type="entry name" value="Biofilm_reg_signaling"/>
</dbReference>
<feature type="transmembrane region" description="Helical" evidence="1">
    <location>
        <begin position="12"/>
        <end position="32"/>
    </location>
</feature>
<dbReference type="Pfam" id="PF00990">
    <property type="entry name" value="GGDEF"/>
    <property type="match status" value="1"/>
</dbReference>
<dbReference type="InterPro" id="IPR029787">
    <property type="entry name" value="Nucleotide_cyclase"/>
</dbReference>
<accession>A0ABQ0AB14</accession>
<feature type="domain" description="GGDEF" evidence="2">
    <location>
        <begin position="387"/>
        <end position="521"/>
    </location>
</feature>
<protein>
    <recommendedName>
        <fullName evidence="2">GGDEF domain-containing protein</fullName>
    </recommendedName>
</protein>
<name>A0ABQ0AB14_9GAMM</name>
<dbReference type="SMART" id="SM00267">
    <property type="entry name" value="GGDEF"/>
    <property type="match status" value="1"/>
</dbReference>
<comment type="caution">
    <text evidence="3">The sequence shown here is derived from an EMBL/GenBank/DDBJ whole genome shotgun (WGS) entry which is preliminary data.</text>
</comment>
<proteinExistence type="predicted"/>
<evidence type="ECO:0000313" key="3">
    <source>
        <dbReference type="EMBL" id="GAA6168843.1"/>
    </source>
</evidence>
<reference evidence="3 4" key="1">
    <citation type="submission" date="2024-04" db="EMBL/GenBank/DDBJ databases">
        <title>Draft genome sequence of Sessilibacter corallicola NBRC 116591.</title>
        <authorList>
            <person name="Miyakawa T."/>
            <person name="Kusuya Y."/>
            <person name="Miura T."/>
        </authorList>
    </citation>
    <scope>NUCLEOTIDE SEQUENCE [LARGE SCALE GENOMIC DNA]</scope>
    <source>
        <strain evidence="3 4">KU-00831-HH</strain>
    </source>
</reference>
<evidence type="ECO:0000256" key="1">
    <source>
        <dbReference type="SAM" id="Phobius"/>
    </source>
</evidence>
<keyword evidence="1" id="KW-0812">Transmembrane</keyword>
<dbReference type="SUPFAM" id="SSF55073">
    <property type="entry name" value="Nucleotide cyclase"/>
    <property type="match status" value="1"/>
</dbReference>
<dbReference type="CDD" id="cd01949">
    <property type="entry name" value="GGDEF"/>
    <property type="match status" value="1"/>
</dbReference>
<organism evidence="3 4">
    <name type="scientific">Sessilibacter corallicola</name>
    <dbReference type="NCBI Taxonomy" id="2904075"/>
    <lineage>
        <taxon>Bacteria</taxon>
        <taxon>Pseudomonadati</taxon>
        <taxon>Pseudomonadota</taxon>
        <taxon>Gammaproteobacteria</taxon>
        <taxon>Cellvibrionales</taxon>
        <taxon>Cellvibrionaceae</taxon>
        <taxon>Sessilibacter</taxon>
    </lineage>
</organism>
<dbReference type="Gene3D" id="3.30.70.270">
    <property type="match status" value="1"/>
</dbReference>
<evidence type="ECO:0000259" key="2">
    <source>
        <dbReference type="PROSITE" id="PS50887"/>
    </source>
</evidence>
<dbReference type="InterPro" id="IPR043128">
    <property type="entry name" value="Rev_trsase/Diguanyl_cyclase"/>
</dbReference>
<dbReference type="PANTHER" id="PTHR44757">
    <property type="entry name" value="DIGUANYLATE CYCLASE DGCP"/>
    <property type="match status" value="1"/>
</dbReference>
<dbReference type="RefSeq" id="WP_233088358.1">
    <property type="nucleotide sequence ID" value="NZ_BAABWN010000008.1"/>
</dbReference>
<dbReference type="Proteomes" id="UP001465153">
    <property type="component" value="Unassembled WGS sequence"/>
</dbReference>
<dbReference type="NCBIfam" id="TIGR00254">
    <property type="entry name" value="GGDEF"/>
    <property type="match status" value="1"/>
</dbReference>
<keyword evidence="1" id="KW-1133">Transmembrane helix</keyword>
<keyword evidence="1" id="KW-0472">Membrane</keyword>
<feature type="transmembrane region" description="Helical" evidence="1">
    <location>
        <begin position="149"/>
        <end position="172"/>
    </location>
</feature>
<dbReference type="Gene3D" id="3.30.450.20">
    <property type="entry name" value="PAS domain"/>
    <property type="match status" value="1"/>
</dbReference>
<evidence type="ECO:0000313" key="4">
    <source>
        <dbReference type="Proteomes" id="UP001465153"/>
    </source>
</evidence>
<gene>
    <name evidence="3" type="ORF">NBRC116591_26540</name>
</gene>
<dbReference type="InterPro" id="IPR035965">
    <property type="entry name" value="PAS-like_dom_sf"/>
</dbReference>
<dbReference type="EMBL" id="BAABWN010000008">
    <property type="protein sequence ID" value="GAA6168843.1"/>
    <property type="molecule type" value="Genomic_DNA"/>
</dbReference>